<dbReference type="EMBL" id="VSSQ01098335">
    <property type="protein sequence ID" value="MPN41350.1"/>
    <property type="molecule type" value="Genomic_DNA"/>
</dbReference>
<reference evidence="1" key="1">
    <citation type="submission" date="2019-08" db="EMBL/GenBank/DDBJ databases">
        <authorList>
            <person name="Kucharzyk K."/>
            <person name="Murdoch R.W."/>
            <person name="Higgins S."/>
            <person name="Loffler F."/>
        </authorList>
    </citation>
    <scope>NUCLEOTIDE SEQUENCE</scope>
</reference>
<sequence length="142" mass="15736">MLYETNDSLLSPQEVLEKYRYVVNDSEMDVNTRNLAAKKGLAVTGSMRDKSIFSGERNSELVQAITALQGDLTYMTKGYARGKGYGDAYGLNYLGNKISDNYVEKSGDAQLKAAVEARKKLGQKQWRTTPSALRQGVLWGKA</sequence>
<protein>
    <submittedName>
        <fullName evidence="1">Uncharacterized protein</fullName>
    </submittedName>
</protein>
<name>A0A645HR67_9ZZZZ</name>
<accession>A0A645HR67</accession>
<organism evidence="1">
    <name type="scientific">bioreactor metagenome</name>
    <dbReference type="NCBI Taxonomy" id="1076179"/>
    <lineage>
        <taxon>unclassified sequences</taxon>
        <taxon>metagenomes</taxon>
        <taxon>ecological metagenomes</taxon>
    </lineage>
</organism>
<proteinExistence type="predicted"/>
<gene>
    <name evidence="1" type="ORF">SDC9_188895</name>
</gene>
<comment type="caution">
    <text evidence="1">The sequence shown here is derived from an EMBL/GenBank/DDBJ whole genome shotgun (WGS) entry which is preliminary data.</text>
</comment>
<evidence type="ECO:0000313" key="1">
    <source>
        <dbReference type="EMBL" id="MPN41350.1"/>
    </source>
</evidence>
<dbReference type="AlphaFoldDB" id="A0A645HR67"/>